<evidence type="ECO:0000256" key="1">
    <source>
        <dbReference type="SAM" id="SignalP"/>
    </source>
</evidence>
<dbReference type="Proteomes" id="UP001202134">
    <property type="component" value="Unassembled WGS sequence"/>
</dbReference>
<feature type="signal peptide" evidence="1">
    <location>
        <begin position="1"/>
        <end position="22"/>
    </location>
</feature>
<dbReference type="EMBL" id="JAKIKU010000004">
    <property type="protein sequence ID" value="MCL1045593.1"/>
    <property type="molecule type" value="Genomic_DNA"/>
</dbReference>
<sequence length="197" mass="21753">MTFAKYVAVTILMAGLSINAYADNRAAMLEFDAKVRPIAQRSQLLSDMQVKLMDDFNQMAEAGKSASAVFNSGKVQQLQLLGNETLIEANLFVAEFEHFLAQLPETSTCYLPEKVTEYQGMITQLTQANKALSNVPEIADGDELGAAMALLNLQMHAGQLSSLVQMFQLVKTCYMPEAMGLTKEDVERMKAEDKQDN</sequence>
<accession>A0ABT0KPB6</accession>
<name>A0ABT0KPB6_9GAMM</name>
<gene>
    <name evidence="2" type="ORF">L2737_09670</name>
</gene>
<dbReference type="RefSeq" id="WP_248955596.1">
    <property type="nucleotide sequence ID" value="NZ_JAKIKU010000004.1"/>
</dbReference>
<proteinExistence type="predicted"/>
<organism evidence="2 3">
    <name type="scientific">Shewanella electrodiphila</name>
    <dbReference type="NCBI Taxonomy" id="934143"/>
    <lineage>
        <taxon>Bacteria</taxon>
        <taxon>Pseudomonadati</taxon>
        <taxon>Pseudomonadota</taxon>
        <taxon>Gammaproteobacteria</taxon>
        <taxon>Alteromonadales</taxon>
        <taxon>Shewanellaceae</taxon>
        <taxon>Shewanella</taxon>
    </lineage>
</organism>
<feature type="chain" id="PRO_5047096434" evidence="1">
    <location>
        <begin position="23"/>
        <end position="197"/>
    </location>
</feature>
<keyword evidence="1" id="KW-0732">Signal</keyword>
<reference evidence="2 3" key="1">
    <citation type="submission" date="2022-01" db="EMBL/GenBank/DDBJ databases">
        <title>Whole genome-based taxonomy of the Shewanellaceae.</title>
        <authorList>
            <person name="Martin-Rodriguez A.J."/>
        </authorList>
    </citation>
    <scope>NUCLEOTIDE SEQUENCE [LARGE SCALE GENOMIC DNA]</scope>
    <source>
        <strain evidence="2 3">DSM 24955</strain>
    </source>
</reference>
<protein>
    <submittedName>
        <fullName evidence="2">Uncharacterized protein</fullName>
    </submittedName>
</protein>
<comment type="caution">
    <text evidence="2">The sequence shown here is derived from an EMBL/GenBank/DDBJ whole genome shotgun (WGS) entry which is preliminary data.</text>
</comment>
<evidence type="ECO:0000313" key="2">
    <source>
        <dbReference type="EMBL" id="MCL1045593.1"/>
    </source>
</evidence>
<evidence type="ECO:0000313" key="3">
    <source>
        <dbReference type="Proteomes" id="UP001202134"/>
    </source>
</evidence>
<keyword evidence="3" id="KW-1185">Reference proteome</keyword>